<evidence type="ECO:0000313" key="3">
    <source>
        <dbReference type="Proteomes" id="UP000283269"/>
    </source>
</evidence>
<evidence type="ECO:0000313" key="2">
    <source>
        <dbReference type="EMBL" id="PPQ83070.1"/>
    </source>
</evidence>
<reference evidence="2 3" key="1">
    <citation type="journal article" date="2018" name="Evol. Lett.">
        <title>Horizontal gene cluster transfer increased hallucinogenic mushroom diversity.</title>
        <authorList>
            <person name="Reynolds H.T."/>
            <person name="Vijayakumar V."/>
            <person name="Gluck-Thaler E."/>
            <person name="Korotkin H.B."/>
            <person name="Matheny P.B."/>
            <person name="Slot J.C."/>
        </authorList>
    </citation>
    <scope>NUCLEOTIDE SEQUENCE [LARGE SCALE GENOMIC DNA]</scope>
    <source>
        <strain evidence="2 3">2631</strain>
    </source>
</reference>
<keyword evidence="3" id="KW-1185">Reference proteome</keyword>
<proteinExistence type="predicted"/>
<sequence length="87" mass="9778">MNGRDNKKQKSAGNGEGNRDCDLPGQLEKKHAQTKQKEGETEGENNWKVCKNVRDRTGGDCESAYTRDLESPFRRSDYAEIISTEGI</sequence>
<name>A0A409WX06_PSICY</name>
<feature type="region of interest" description="Disordered" evidence="1">
    <location>
        <begin position="1"/>
        <end position="47"/>
    </location>
</feature>
<evidence type="ECO:0000256" key="1">
    <source>
        <dbReference type="SAM" id="MobiDB-lite"/>
    </source>
</evidence>
<dbReference type="AlphaFoldDB" id="A0A409WX06"/>
<protein>
    <submittedName>
        <fullName evidence="2">Uncharacterized protein</fullName>
    </submittedName>
</protein>
<accession>A0A409WX06</accession>
<dbReference type="Proteomes" id="UP000283269">
    <property type="component" value="Unassembled WGS sequence"/>
</dbReference>
<gene>
    <name evidence="2" type="ORF">CVT25_003779</name>
</gene>
<feature type="compositionally biased region" description="Basic and acidic residues" evidence="1">
    <location>
        <begin position="17"/>
        <end position="40"/>
    </location>
</feature>
<organism evidence="2 3">
    <name type="scientific">Psilocybe cyanescens</name>
    <dbReference type="NCBI Taxonomy" id="93625"/>
    <lineage>
        <taxon>Eukaryota</taxon>
        <taxon>Fungi</taxon>
        <taxon>Dikarya</taxon>
        <taxon>Basidiomycota</taxon>
        <taxon>Agaricomycotina</taxon>
        <taxon>Agaricomycetes</taxon>
        <taxon>Agaricomycetidae</taxon>
        <taxon>Agaricales</taxon>
        <taxon>Agaricineae</taxon>
        <taxon>Strophariaceae</taxon>
        <taxon>Psilocybe</taxon>
    </lineage>
</organism>
<comment type="caution">
    <text evidence="2">The sequence shown here is derived from an EMBL/GenBank/DDBJ whole genome shotgun (WGS) entry which is preliminary data.</text>
</comment>
<dbReference type="EMBL" id="NHYD01003053">
    <property type="protein sequence ID" value="PPQ83070.1"/>
    <property type="molecule type" value="Genomic_DNA"/>
</dbReference>
<dbReference type="InParanoid" id="A0A409WX06"/>